<keyword evidence="1 6" id="KW-0963">Cytoplasm</keyword>
<organism evidence="8 9">
    <name type="scientific">Tenacibaculum piscium</name>
    <dbReference type="NCBI Taxonomy" id="1458515"/>
    <lineage>
        <taxon>Bacteria</taxon>
        <taxon>Pseudomonadati</taxon>
        <taxon>Bacteroidota</taxon>
        <taxon>Flavobacteriia</taxon>
        <taxon>Flavobacteriales</taxon>
        <taxon>Flavobacteriaceae</taxon>
        <taxon>Tenacibaculum</taxon>
    </lineage>
</organism>
<evidence type="ECO:0000313" key="9">
    <source>
        <dbReference type="Proteomes" id="UP000234211"/>
    </source>
</evidence>
<evidence type="ECO:0000256" key="1">
    <source>
        <dbReference type="ARBA" id="ARBA00022490"/>
    </source>
</evidence>
<dbReference type="Gene3D" id="3.40.50.150">
    <property type="entry name" value="Vaccinia Virus protein VP39"/>
    <property type="match status" value="1"/>
</dbReference>
<evidence type="ECO:0000259" key="7">
    <source>
        <dbReference type="Pfam" id="PF05175"/>
    </source>
</evidence>
<dbReference type="InterPro" id="IPR020596">
    <property type="entry name" value="rRNA_Ade_Mease_Trfase_CS"/>
</dbReference>
<evidence type="ECO:0000256" key="6">
    <source>
        <dbReference type="HAMAP-Rule" id="MF_01872"/>
    </source>
</evidence>
<dbReference type="EMBL" id="OENF01000039">
    <property type="protein sequence ID" value="SOS75377.1"/>
    <property type="molecule type" value="Genomic_DNA"/>
</dbReference>
<feature type="domain" description="Methyltransferase small" evidence="7">
    <location>
        <begin position="39"/>
        <end position="124"/>
    </location>
</feature>
<protein>
    <recommendedName>
        <fullName evidence="6">tRNA1(Val) (adenine(37)-N6)-methyltransferase</fullName>
        <ecNumber evidence="6">2.1.1.223</ecNumber>
    </recommendedName>
    <alternativeName>
        <fullName evidence="6">tRNA m6A37 methyltransferase</fullName>
    </alternativeName>
</protein>
<dbReference type="PROSITE" id="PS00092">
    <property type="entry name" value="N6_MTASE"/>
    <property type="match status" value="1"/>
</dbReference>
<keyword evidence="2 6" id="KW-0489">Methyltransferase</keyword>
<dbReference type="Proteomes" id="UP000234211">
    <property type="component" value="Unassembled WGS sequence"/>
</dbReference>
<dbReference type="InterPro" id="IPR050210">
    <property type="entry name" value="tRNA_Adenine-N(6)_MTase"/>
</dbReference>
<dbReference type="GO" id="GO:0003676">
    <property type="term" value="F:nucleic acid binding"/>
    <property type="evidence" value="ECO:0007669"/>
    <property type="project" value="InterPro"/>
</dbReference>
<dbReference type="PRINTS" id="PR00507">
    <property type="entry name" value="N12N6MTFRASE"/>
</dbReference>
<dbReference type="OrthoDB" id="5383291at2"/>
<keyword evidence="9" id="KW-1185">Reference proteome</keyword>
<comment type="function">
    <text evidence="6">Specifically methylates the adenine in position 37 of tRNA(1)(Val) (anticodon cmo5UAC).</text>
</comment>
<dbReference type="PANTHER" id="PTHR47739">
    <property type="entry name" value="TRNA1(VAL) (ADENINE(37)-N6)-METHYLTRANSFERASE"/>
    <property type="match status" value="1"/>
</dbReference>
<keyword evidence="5 6" id="KW-0819">tRNA processing</keyword>
<reference evidence="9" key="1">
    <citation type="submission" date="2017-11" db="EMBL/GenBank/DDBJ databases">
        <authorList>
            <person name="Duchaud E."/>
        </authorList>
    </citation>
    <scope>NUCLEOTIDE SEQUENCE [LARGE SCALE GENOMIC DNA]</scope>
    <source>
        <strain evidence="9">Tenacibaculum sp. TNO020</strain>
    </source>
</reference>
<proteinExistence type="inferred from homology"/>
<dbReference type="InterPro" id="IPR002052">
    <property type="entry name" value="DNA_methylase_N6_adenine_CS"/>
</dbReference>
<sequence>MKPFQFKEFEVHQDKTAMKIGTDAVLLGAWCSLGAYPDSILDIGSGTGVISLMLAQRSDAMTVDAVEIDADAYEQTVSNFEQSPWGDRLFCYNASFSDFAQEMAEEQEQYDVIVSNPPFYTDAFETQNEARNKARFTSSLSFEKLLKGVAEILSEKGIFSVIIPYKEQENFVKLAEESKLFLQRICYVKGNENSEIIRSLLAFSFDKNQAENLTNNREEILIIEKERHQYTDAYINLTKDFYLKM</sequence>
<dbReference type="GO" id="GO:0008033">
    <property type="term" value="P:tRNA processing"/>
    <property type="evidence" value="ECO:0007669"/>
    <property type="project" value="UniProtKB-UniRule"/>
</dbReference>
<dbReference type="InterPro" id="IPR007848">
    <property type="entry name" value="Small_mtfrase_dom"/>
</dbReference>
<dbReference type="GO" id="GO:0000179">
    <property type="term" value="F:rRNA (adenine-N6,N6-)-dimethyltransferase activity"/>
    <property type="evidence" value="ECO:0007669"/>
    <property type="project" value="InterPro"/>
</dbReference>
<dbReference type="RefSeq" id="WP_101918009.1">
    <property type="nucleotide sequence ID" value="NZ_JAJGWS010000002.1"/>
</dbReference>
<keyword evidence="3 6" id="KW-0808">Transferase</keyword>
<dbReference type="PANTHER" id="PTHR47739:SF1">
    <property type="entry name" value="TRNA1(VAL) (ADENINE(37)-N6)-METHYLTRANSFERASE"/>
    <property type="match status" value="1"/>
</dbReference>
<dbReference type="Pfam" id="PF05175">
    <property type="entry name" value="MTS"/>
    <property type="match status" value="1"/>
</dbReference>
<dbReference type="EC" id="2.1.1.223" evidence="6"/>
<keyword evidence="4 6" id="KW-0949">S-adenosyl-L-methionine</keyword>
<dbReference type="SUPFAM" id="SSF53335">
    <property type="entry name" value="S-adenosyl-L-methionine-dependent methyltransferases"/>
    <property type="match status" value="1"/>
</dbReference>
<gene>
    <name evidence="8" type="ORF">TNO020_440154</name>
</gene>
<dbReference type="CDD" id="cd02440">
    <property type="entry name" value="AdoMet_MTases"/>
    <property type="match status" value="1"/>
</dbReference>
<dbReference type="GO" id="GO:0016430">
    <property type="term" value="F:tRNA (adenine-N6)-methyltransferase activity"/>
    <property type="evidence" value="ECO:0007669"/>
    <property type="project" value="UniProtKB-UniRule"/>
</dbReference>
<evidence type="ECO:0000256" key="2">
    <source>
        <dbReference type="ARBA" id="ARBA00022603"/>
    </source>
</evidence>
<dbReference type="GO" id="GO:0005737">
    <property type="term" value="C:cytoplasm"/>
    <property type="evidence" value="ECO:0007669"/>
    <property type="project" value="UniProtKB-SubCell"/>
</dbReference>
<evidence type="ECO:0000256" key="5">
    <source>
        <dbReference type="ARBA" id="ARBA00022694"/>
    </source>
</evidence>
<dbReference type="InterPro" id="IPR029063">
    <property type="entry name" value="SAM-dependent_MTases_sf"/>
</dbReference>
<dbReference type="InterPro" id="IPR022882">
    <property type="entry name" value="tRNA_adenine-N6_MeTrfase"/>
</dbReference>
<comment type="subcellular location">
    <subcellularLocation>
        <location evidence="6">Cytoplasm</location>
    </subcellularLocation>
</comment>
<accession>A0A2H1YKN1</accession>
<dbReference type="HAMAP" id="MF_01872">
    <property type="entry name" value="tRNA_methyltr_YfiC"/>
    <property type="match status" value="1"/>
</dbReference>
<evidence type="ECO:0000256" key="4">
    <source>
        <dbReference type="ARBA" id="ARBA00022691"/>
    </source>
</evidence>
<evidence type="ECO:0000313" key="8">
    <source>
        <dbReference type="EMBL" id="SOS75377.1"/>
    </source>
</evidence>
<dbReference type="AlphaFoldDB" id="A0A2H1YKN1"/>
<comment type="catalytic activity">
    <reaction evidence="6">
        <text>adenosine(37) in tRNA1(Val) + S-adenosyl-L-methionine = N(6)-methyladenosine(37) in tRNA1(Val) + S-adenosyl-L-homocysteine + H(+)</text>
        <dbReference type="Rhea" id="RHEA:43160"/>
        <dbReference type="Rhea" id="RHEA-COMP:10369"/>
        <dbReference type="Rhea" id="RHEA-COMP:10370"/>
        <dbReference type="ChEBI" id="CHEBI:15378"/>
        <dbReference type="ChEBI" id="CHEBI:57856"/>
        <dbReference type="ChEBI" id="CHEBI:59789"/>
        <dbReference type="ChEBI" id="CHEBI:74411"/>
        <dbReference type="ChEBI" id="CHEBI:74449"/>
        <dbReference type="EC" id="2.1.1.223"/>
    </reaction>
</comment>
<comment type="similarity">
    <text evidence="6">Belongs to the methyltransferase superfamily. tRNA (adenine-N(6)-)-methyltransferase family.</text>
</comment>
<evidence type="ECO:0000256" key="3">
    <source>
        <dbReference type="ARBA" id="ARBA00022679"/>
    </source>
</evidence>
<dbReference type="PROSITE" id="PS01131">
    <property type="entry name" value="RRNA_A_DIMETH"/>
    <property type="match status" value="1"/>
</dbReference>
<name>A0A2H1YKN1_9FLAO</name>